<dbReference type="InterPro" id="IPR002401">
    <property type="entry name" value="Cyt_P450_E_grp-I"/>
</dbReference>
<dbReference type="PROSITE" id="PS00086">
    <property type="entry name" value="CYTOCHROME_P450"/>
    <property type="match status" value="1"/>
</dbReference>
<dbReference type="PANTHER" id="PTHR47950">
    <property type="entry name" value="CYTOCHROME P450, FAMILY 76, SUBFAMILY C, POLYPEPTIDE 5-RELATED"/>
    <property type="match status" value="1"/>
</dbReference>
<dbReference type="InterPro" id="IPR036396">
    <property type="entry name" value="Cyt_P450_sf"/>
</dbReference>
<dbReference type="InterPro" id="IPR017972">
    <property type="entry name" value="Cyt_P450_CS"/>
</dbReference>
<organism evidence="4 5">
    <name type="scientific">Papaver somniferum</name>
    <name type="common">Opium poppy</name>
    <dbReference type="NCBI Taxonomy" id="3469"/>
    <lineage>
        <taxon>Eukaryota</taxon>
        <taxon>Viridiplantae</taxon>
        <taxon>Streptophyta</taxon>
        <taxon>Embryophyta</taxon>
        <taxon>Tracheophyta</taxon>
        <taxon>Spermatophyta</taxon>
        <taxon>Magnoliopsida</taxon>
        <taxon>Ranunculales</taxon>
        <taxon>Papaveraceae</taxon>
        <taxon>Papaveroideae</taxon>
        <taxon>Papaver</taxon>
    </lineage>
</organism>
<dbReference type="GO" id="GO:0005506">
    <property type="term" value="F:iron ion binding"/>
    <property type="evidence" value="ECO:0007669"/>
    <property type="project" value="InterPro"/>
</dbReference>
<gene>
    <name evidence="4" type="ORF">C5167_004866</name>
</gene>
<accession>A0A4Y7JD36</accession>
<feature type="binding site" description="axial binding residue" evidence="2">
    <location>
        <position position="173"/>
    </location>
    <ligand>
        <name>heme</name>
        <dbReference type="ChEBI" id="CHEBI:30413"/>
    </ligand>
    <ligandPart>
        <name>Fe</name>
        <dbReference type="ChEBI" id="CHEBI:18248"/>
    </ligandPart>
</feature>
<dbReference type="GO" id="GO:0004497">
    <property type="term" value="F:monooxygenase activity"/>
    <property type="evidence" value="ECO:0007669"/>
    <property type="project" value="UniProtKB-KW"/>
</dbReference>
<sequence length="181" mass="20254">MLEAGKPNLSDYIPIISFMDVQGIKRRMRNYTRIMDDTFDKIIDHKLELAKEGKSSSSNDLLDIILGPSHDNGLELQRHDIKALLKDLLMAAPDTISATVELALAELLHNPSKMTKAQQELSNIIGKDRPIEEDPTIWADPTSFQSGRFLDLKIDYKGHHVELIPFGSGCRICPGLPLAHK</sequence>
<proteinExistence type="inferred from homology"/>
<keyword evidence="5" id="KW-1185">Reference proteome</keyword>
<name>A0A4Y7JD36_PAPSO</name>
<dbReference type="InterPro" id="IPR001128">
    <property type="entry name" value="Cyt_P450"/>
</dbReference>
<evidence type="ECO:0000256" key="2">
    <source>
        <dbReference type="PIRSR" id="PIRSR602401-1"/>
    </source>
</evidence>
<keyword evidence="2 3" id="KW-0349">Heme</keyword>
<dbReference type="GO" id="GO:0033075">
    <property type="term" value="P:isoquinoline alkaloid biosynthetic process"/>
    <property type="evidence" value="ECO:0007669"/>
    <property type="project" value="UniProtKB-ARBA"/>
</dbReference>
<evidence type="ECO:0008006" key="6">
    <source>
        <dbReference type="Google" id="ProtNLM"/>
    </source>
</evidence>
<dbReference type="OMA" id="HHVELIP"/>
<keyword evidence="2 3" id="KW-0408">Iron</keyword>
<dbReference type="SUPFAM" id="SSF48264">
    <property type="entry name" value="Cytochrome P450"/>
    <property type="match status" value="1"/>
</dbReference>
<dbReference type="Pfam" id="PF00067">
    <property type="entry name" value="p450"/>
    <property type="match status" value="1"/>
</dbReference>
<evidence type="ECO:0000256" key="3">
    <source>
        <dbReference type="RuleBase" id="RU000461"/>
    </source>
</evidence>
<evidence type="ECO:0000313" key="4">
    <source>
        <dbReference type="EMBL" id="RZC57555.1"/>
    </source>
</evidence>
<keyword evidence="3" id="KW-0503">Monooxygenase</keyword>
<protein>
    <recommendedName>
        <fullName evidence="6">Cytochrome P450</fullName>
    </recommendedName>
</protein>
<dbReference type="Proteomes" id="UP000316621">
    <property type="component" value="Chromosome 4"/>
</dbReference>
<evidence type="ECO:0000313" key="5">
    <source>
        <dbReference type="Proteomes" id="UP000316621"/>
    </source>
</evidence>
<comment type="similarity">
    <text evidence="1 3">Belongs to the cytochrome P450 family.</text>
</comment>
<dbReference type="Gramene" id="RZC57555">
    <property type="protein sequence ID" value="RZC57555"/>
    <property type="gene ID" value="C5167_004866"/>
</dbReference>
<reference evidence="4 5" key="1">
    <citation type="journal article" date="2018" name="Science">
        <title>The opium poppy genome and morphinan production.</title>
        <authorList>
            <person name="Guo L."/>
            <person name="Winzer T."/>
            <person name="Yang X."/>
            <person name="Li Y."/>
            <person name="Ning Z."/>
            <person name="He Z."/>
            <person name="Teodor R."/>
            <person name="Lu Y."/>
            <person name="Bowser T.A."/>
            <person name="Graham I.A."/>
            <person name="Ye K."/>
        </authorList>
    </citation>
    <scope>NUCLEOTIDE SEQUENCE [LARGE SCALE GENOMIC DNA]</scope>
    <source>
        <strain evidence="5">cv. HN1</strain>
        <tissue evidence="4">Leaves</tissue>
    </source>
</reference>
<dbReference type="AlphaFoldDB" id="A0A4Y7JD36"/>
<dbReference type="GO" id="GO:0016705">
    <property type="term" value="F:oxidoreductase activity, acting on paired donors, with incorporation or reduction of molecular oxygen"/>
    <property type="evidence" value="ECO:0007669"/>
    <property type="project" value="InterPro"/>
</dbReference>
<evidence type="ECO:0000256" key="1">
    <source>
        <dbReference type="ARBA" id="ARBA00010617"/>
    </source>
</evidence>
<dbReference type="GO" id="GO:0020037">
    <property type="term" value="F:heme binding"/>
    <property type="evidence" value="ECO:0007669"/>
    <property type="project" value="InterPro"/>
</dbReference>
<dbReference type="Gene3D" id="1.10.630.10">
    <property type="entry name" value="Cytochrome P450"/>
    <property type="match status" value="2"/>
</dbReference>
<keyword evidence="3" id="KW-0560">Oxidoreductase</keyword>
<dbReference type="PANTHER" id="PTHR47950:SF44">
    <property type="entry name" value="CYTOCHROME P450, FAMILY 76, SUBFAMILY C, POLYPEPTIDE 5-RELATED"/>
    <property type="match status" value="1"/>
</dbReference>
<dbReference type="EMBL" id="CM010718">
    <property type="protein sequence ID" value="RZC57555.1"/>
    <property type="molecule type" value="Genomic_DNA"/>
</dbReference>
<dbReference type="PRINTS" id="PR00463">
    <property type="entry name" value="EP450I"/>
</dbReference>
<comment type="cofactor">
    <cofactor evidence="2">
        <name>heme</name>
        <dbReference type="ChEBI" id="CHEBI:30413"/>
    </cofactor>
</comment>
<keyword evidence="2 3" id="KW-0479">Metal-binding</keyword>